<dbReference type="InterPro" id="IPR000014">
    <property type="entry name" value="PAS"/>
</dbReference>
<dbReference type="CDD" id="cd00130">
    <property type="entry name" value="PAS"/>
    <property type="match status" value="1"/>
</dbReference>
<dbReference type="InterPro" id="IPR004358">
    <property type="entry name" value="Sig_transdc_His_kin-like_C"/>
</dbReference>
<gene>
    <name evidence="9" type="ORF">HH214_00165</name>
</gene>
<dbReference type="KEGG" id="mrob:HH214_00165"/>
<dbReference type="Gene3D" id="1.10.287.130">
    <property type="match status" value="1"/>
</dbReference>
<evidence type="ECO:0000313" key="10">
    <source>
        <dbReference type="Proteomes" id="UP000503278"/>
    </source>
</evidence>
<accession>A0A7L5E228</accession>
<dbReference type="EMBL" id="CP051682">
    <property type="protein sequence ID" value="QJD94396.1"/>
    <property type="molecule type" value="Genomic_DNA"/>
</dbReference>
<evidence type="ECO:0000313" key="9">
    <source>
        <dbReference type="EMBL" id="QJD94396.1"/>
    </source>
</evidence>
<dbReference type="SMART" id="SM00091">
    <property type="entry name" value="PAS"/>
    <property type="match status" value="2"/>
</dbReference>
<dbReference type="GO" id="GO:0006355">
    <property type="term" value="P:regulation of DNA-templated transcription"/>
    <property type="evidence" value="ECO:0007669"/>
    <property type="project" value="InterPro"/>
</dbReference>
<dbReference type="InterPro" id="IPR001610">
    <property type="entry name" value="PAC"/>
</dbReference>
<dbReference type="InterPro" id="IPR035965">
    <property type="entry name" value="PAS-like_dom_sf"/>
</dbReference>
<evidence type="ECO:0000256" key="1">
    <source>
        <dbReference type="ARBA" id="ARBA00000085"/>
    </source>
</evidence>
<dbReference type="InterPro" id="IPR052162">
    <property type="entry name" value="Sensor_kinase/Photoreceptor"/>
</dbReference>
<feature type="domain" description="PAC" evidence="8">
    <location>
        <begin position="369"/>
        <end position="421"/>
    </location>
</feature>
<evidence type="ECO:0000256" key="5">
    <source>
        <dbReference type="ARBA" id="ARBA00022777"/>
    </source>
</evidence>
<dbReference type="AlphaFoldDB" id="A0A7L5E228"/>
<dbReference type="Pfam" id="PF00989">
    <property type="entry name" value="PAS"/>
    <property type="match status" value="1"/>
</dbReference>
<dbReference type="Pfam" id="PF02518">
    <property type="entry name" value="HATPase_c"/>
    <property type="match status" value="1"/>
</dbReference>
<feature type="domain" description="Histidine kinase" evidence="6">
    <location>
        <begin position="439"/>
        <end position="652"/>
    </location>
</feature>
<comment type="catalytic activity">
    <reaction evidence="1">
        <text>ATP + protein L-histidine = ADP + protein N-phospho-L-histidine.</text>
        <dbReference type="EC" id="2.7.13.3"/>
    </reaction>
</comment>
<dbReference type="NCBIfam" id="TIGR00229">
    <property type="entry name" value="sensory_box"/>
    <property type="match status" value="1"/>
</dbReference>
<dbReference type="Gene3D" id="3.30.565.10">
    <property type="entry name" value="Histidine kinase-like ATPase, C-terminal domain"/>
    <property type="match status" value="1"/>
</dbReference>
<dbReference type="PROSITE" id="PS50112">
    <property type="entry name" value="PAS"/>
    <property type="match status" value="1"/>
</dbReference>
<protein>
    <recommendedName>
        <fullName evidence="2">histidine kinase</fullName>
        <ecNumber evidence="2">2.7.13.3</ecNumber>
    </recommendedName>
</protein>
<dbReference type="EC" id="2.7.13.3" evidence="2"/>
<sequence length="653" mass="74137">MQALNNFTSLTTSHKEAFNNIAALAAQICQTPFAAIILPDNNELKVVSSVGYLFSDNLVGLIAERGQHALNAEPYVVTDISYDEDFKLHQLVAEHPYLCFVSCLPIQSGSGLRNGYLCVMDQNVREITSQQISGLKLLGKQLELLSQLHLPIVKSEPSSFSSAYNQISAVFHHSLDAIIILDENGVIQHWNPKAENIYGCRAEEAIGKVFYKTFLPQHHHAMWHETIARSNQERQRVTANKPIEITTLHKSGNEFEIALGVSSTIIDGKMCNIAYISDITDQKQVSSELNKQRAFYENILNKLPADIAVFSPDHKYLFVNPVAISNPEYRKYIIGKDDYQYVAYRNRDISIAHSRREKFLQAKNSGKEIRWEEGIRNPQGEVVTSLRRMFPVYNDTGELTMVIGFGVDITDRKVLEEKQTHMLKQLSAQNAQLIDFCNIVSHNLRAPLVNMSMLVEYIEKSNSEEEQKFLISKLSPVIDNLHATFNELVESIQIKQNLEIKSEKLELASYVNRTLETLQTEVDKLEATIDIDFTEAPEIYFPPKYLLSICHNLISNALKYHSPKRKPIIQLRTRRENDIITFSVKDNGLGIDIAKHKDSIFKIGKVFHRHPNAKGFGLYMTKTQIEAMGGEIWVESTPDEGACFYVAFKNQII</sequence>
<dbReference type="Gene3D" id="3.30.450.20">
    <property type="entry name" value="PAS domain"/>
    <property type="match status" value="2"/>
</dbReference>
<dbReference type="SUPFAM" id="SSF55781">
    <property type="entry name" value="GAF domain-like"/>
    <property type="match status" value="1"/>
</dbReference>
<dbReference type="PRINTS" id="PR00344">
    <property type="entry name" value="BCTRLSENSOR"/>
</dbReference>
<dbReference type="PANTHER" id="PTHR43304">
    <property type="entry name" value="PHYTOCHROME-LIKE PROTEIN CPH1"/>
    <property type="match status" value="1"/>
</dbReference>
<keyword evidence="3" id="KW-0597">Phosphoprotein</keyword>
<dbReference type="InterPro" id="IPR000700">
    <property type="entry name" value="PAS-assoc_C"/>
</dbReference>
<dbReference type="InterPro" id="IPR036097">
    <property type="entry name" value="HisK_dim/P_sf"/>
</dbReference>
<dbReference type="InterPro" id="IPR003594">
    <property type="entry name" value="HATPase_dom"/>
</dbReference>
<keyword evidence="5" id="KW-0418">Kinase</keyword>
<dbReference type="GO" id="GO:0000155">
    <property type="term" value="F:phosphorelay sensor kinase activity"/>
    <property type="evidence" value="ECO:0007669"/>
    <property type="project" value="InterPro"/>
</dbReference>
<feature type="domain" description="PAS" evidence="7">
    <location>
        <begin position="163"/>
        <end position="217"/>
    </location>
</feature>
<dbReference type="SUPFAM" id="SSF55874">
    <property type="entry name" value="ATPase domain of HSP90 chaperone/DNA topoisomerase II/histidine kinase"/>
    <property type="match status" value="1"/>
</dbReference>
<dbReference type="Pfam" id="PF13426">
    <property type="entry name" value="PAS_9"/>
    <property type="match status" value="1"/>
</dbReference>
<dbReference type="InterPro" id="IPR036890">
    <property type="entry name" value="HATPase_C_sf"/>
</dbReference>
<dbReference type="Pfam" id="PF01590">
    <property type="entry name" value="GAF"/>
    <property type="match status" value="1"/>
</dbReference>
<keyword evidence="10" id="KW-1185">Reference proteome</keyword>
<dbReference type="PANTHER" id="PTHR43304:SF1">
    <property type="entry name" value="PAC DOMAIN-CONTAINING PROTEIN"/>
    <property type="match status" value="1"/>
</dbReference>
<dbReference type="InterPro" id="IPR003018">
    <property type="entry name" value="GAF"/>
</dbReference>
<dbReference type="SMART" id="SM00086">
    <property type="entry name" value="PAC"/>
    <property type="match status" value="2"/>
</dbReference>
<dbReference type="PROSITE" id="PS50109">
    <property type="entry name" value="HIS_KIN"/>
    <property type="match status" value="1"/>
</dbReference>
<evidence type="ECO:0000259" key="8">
    <source>
        <dbReference type="PROSITE" id="PS50113"/>
    </source>
</evidence>
<evidence type="ECO:0000256" key="2">
    <source>
        <dbReference type="ARBA" id="ARBA00012438"/>
    </source>
</evidence>
<proteinExistence type="predicted"/>
<evidence type="ECO:0000256" key="4">
    <source>
        <dbReference type="ARBA" id="ARBA00022679"/>
    </source>
</evidence>
<evidence type="ECO:0000256" key="3">
    <source>
        <dbReference type="ARBA" id="ARBA00022553"/>
    </source>
</evidence>
<dbReference type="SMART" id="SM00387">
    <property type="entry name" value="HATPase_c"/>
    <property type="match status" value="1"/>
</dbReference>
<dbReference type="RefSeq" id="WP_169605415.1">
    <property type="nucleotide sequence ID" value="NZ_CP051682.1"/>
</dbReference>
<dbReference type="InterPro" id="IPR029016">
    <property type="entry name" value="GAF-like_dom_sf"/>
</dbReference>
<dbReference type="InterPro" id="IPR005467">
    <property type="entry name" value="His_kinase_dom"/>
</dbReference>
<evidence type="ECO:0000259" key="6">
    <source>
        <dbReference type="PROSITE" id="PS50109"/>
    </source>
</evidence>
<organism evidence="9 10">
    <name type="scientific">Mucilaginibacter robiniae</name>
    <dbReference type="NCBI Taxonomy" id="2728022"/>
    <lineage>
        <taxon>Bacteria</taxon>
        <taxon>Pseudomonadati</taxon>
        <taxon>Bacteroidota</taxon>
        <taxon>Sphingobacteriia</taxon>
        <taxon>Sphingobacteriales</taxon>
        <taxon>Sphingobacteriaceae</taxon>
        <taxon>Mucilaginibacter</taxon>
    </lineage>
</organism>
<evidence type="ECO:0000259" key="7">
    <source>
        <dbReference type="PROSITE" id="PS50112"/>
    </source>
</evidence>
<dbReference type="PROSITE" id="PS50113">
    <property type="entry name" value="PAC"/>
    <property type="match status" value="1"/>
</dbReference>
<keyword evidence="4" id="KW-0808">Transferase</keyword>
<dbReference type="Gene3D" id="3.30.450.40">
    <property type="match status" value="1"/>
</dbReference>
<name>A0A7L5E228_9SPHI</name>
<reference evidence="9 10" key="1">
    <citation type="submission" date="2020-04" db="EMBL/GenBank/DDBJ databases">
        <title>Genome sequencing of novel species.</title>
        <authorList>
            <person name="Heo J."/>
            <person name="Kim S.-J."/>
            <person name="Kim J.-S."/>
            <person name="Hong S.-B."/>
            <person name="Kwon S.-W."/>
        </authorList>
    </citation>
    <scope>NUCLEOTIDE SEQUENCE [LARGE SCALE GENOMIC DNA]</scope>
    <source>
        <strain evidence="9 10">F39-2</strain>
    </source>
</reference>
<dbReference type="SUPFAM" id="SSF47384">
    <property type="entry name" value="Homodimeric domain of signal transducing histidine kinase"/>
    <property type="match status" value="1"/>
</dbReference>
<dbReference type="InterPro" id="IPR013767">
    <property type="entry name" value="PAS_fold"/>
</dbReference>
<dbReference type="SUPFAM" id="SSF55785">
    <property type="entry name" value="PYP-like sensor domain (PAS domain)"/>
    <property type="match status" value="2"/>
</dbReference>
<dbReference type="Proteomes" id="UP000503278">
    <property type="component" value="Chromosome"/>
</dbReference>